<comment type="caution">
    <text evidence="2">The sequence shown here is derived from an EMBL/GenBank/DDBJ whole genome shotgun (WGS) entry which is preliminary data.</text>
</comment>
<dbReference type="RefSeq" id="WP_118862779.1">
    <property type="nucleotide sequence ID" value="NZ_QWLV01000001.1"/>
</dbReference>
<dbReference type="GO" id="GO:0008410">
    <property type="term" value="F:CoA-transferase activity"/>
    <property type="evidence" value="ECO:0007669"/>
    <property type="project" value="TreeGrafter"/>
</dbReference>
<protein>
    <submittedName>
        <fullName evidence="2">CoA transferase</fullName>
    </submittedName>
</protein>
<dbReference type="Gene3D" id="3.30.1540.10">
    <property type="entry name" value="formyl-coa transferase, domain 3"/>
    <property type="match status" value="1"/>
</dbReference>
<dbReference type="EMBL" id="QWLV01000001">
    <property type="protein sequence ID" value="RHW19274.1"/>
    <property type="molecule type" value="Genomic_DNA"/>
</dbReference>
<dbReference type="InterPro" id="IPR003673">
    <property type="entry name" value="CoA-Trfase_fam_III"/>
</dbReference>
<sequence length="396" mass="42848">MKALEGVRVLDFTHAISGPTCTGMLALLGAEVIKVEKPGVGDSLRSYTEHAGPPLMSTPFGAVNNGKRSIVADLKHPAAREVLLQMAETVDIVVENFRPGVLKRLGYGPDVLRARNPRLIYASITGFGQTGSLRNWGAYDHIVQAMSGLAMLNAAVDGPKMIGIPLIDAFSGYVGVMAILASLQKRHVTGEGETIDVAMLDSALRLMNTNVSTYFWTGVAPKSMANRGFRLVATSEFYQTRDGWIALGANHQDQIKAFLDVVGHPEILDDPRFATHKLRVENYDALKAWLTDFFLTQSAEELEPRLAAAKVPVSRIRDIEQIASHPHFQERALFHEAEIPGSDKPLVAVGPGFLLESGPIEPGPVPRLGESTDAVLGELGIAPDEIARLREEGAFG</sequence>
<evidence type="ECO:0000256" key="1">
    <source>
        <dbReference type="ARBA" id="ARBA00022679"/>
    </source>
</evidence>
<dbReference type="InterPro" id="IPR050483">
    <property type="entry name" value="CoA-transferase_III_domain"/>
</dbReference>
<gene>
    <name evidence="2" type="ORF">D1610_03975</name>
</gene>
<keyword evidence="3" id="KW-1185">Reference proteome</keyword>
<dbReference type="Pfam" id="PF02515">
    <property type="entry name" value="CoA_transf_3"/>
    <property type="match status" value="1"/>
</dbReference>
<dbReference type="PANTHER" id="PTHR48207">
    <property type="entry name" value="SUCCINATE--HYDROXYMETHYLGLUTARATE COA-TRANSFERASE"/>
    <property type="match status" value="1"/>
</dbReference>
<proteinExistence type="predicted"/>
<dbReference type="InterPro" id="IPR044855">
    <property type="entry name" value="CoA-Trfase_III_dom3_sf"/>
</dbReference>
<name>A0A396RRK9_9SPHN</name>
<dbReference type="OrthoDB" id="5720311at2"/>
<reference evidence="2 3" key="1">
    <citation type="submission" date="2018-08" db="EMBL/GenBank/DDBJ databases">
        <title>The multiple taxonomic identification of Sphingomonas gilva.</title>
        <authorList>
            <person name="Zhu D."/>
            <person name="Zheng S."/>
        </authorList>
    </citation>
    <scope>NUCLEOTIDE SEQUENCE [LARGE SCALE GENOMIC DNA]</scope>
    <source>
        <strain evidence="2 3">ZDH117</strain>
    </source>
</reference>
<evidence type="ECO:0000313" key="3">
    <source>
        <dbReference type="Proteomes" id="UP000266693"/>
    </source>
</evidence>
<keyword evidence="1 2" id="KW-0808">Transferase</keyword>
<dbReference type="PANTHER" id="PTHR48207:SF3">
    <property type="entry name" value="SUCCINATE--HYDROXYMETHYLGLUTARATE COA-TRANSFERASE"/>
    <property type="match status" value="1"/>
</dbReference>
<dbReference type="InterPro" id="IPR023606">
    <property type="entry name" value="CoA-Trfase_III_dom_1_sf"/>
</dbReference>
<organism evidence="2 3">
    <name type="scientific">Sphingomonas gilva</name>
    <dbReference type="NCBI Taxonomy" id="2305907"/>
    <lineage>
        <taxon>Bacteria</taxon>
        <taxon>Pseudomonadati</taxon>
        <taxon>Pseudomonadota</taxon>
        <taxon>Alphaproteobacteria</taxon>
        <taxon>Sphingomonadales</taxon>
        <taxon>Sphingomonadaceae</taxon>
        <taxon>Sphingomonas</taxon>
    </lineage>
</organism>
<dbReference type="Gene3D" id="3.40.50.10540">
    <property type="entry name" value="Crotonobetainyl-coa:carnitine coa-transferase, domain 1"/>
    <property type="match status" value="1"/>
</dbReference>
<dbReference type="Proteomes" id="UP000266693">
    <property type="component" value="Unassembled WGS sequence"/>
</dbReference>
<evidence type="ECO:0000313" key="2">
    <source>
        <dbReference type="EMBL" id="RHW19274.1"/>
    </source>
</evidence>
<dbReference type="AlphaFoldDB" id="A0A396RRK9"/>
<dbReference type="SUPFAM" id="SSF89796">
    <property type="entry name" value="CoA-transferase family III (CaiB/BaiF)"/>
    <property type="match status" value="1"/>
</dbReference>
<accession>A0A396RRK9</accession>